<sequence>MSDGVIICYLMTARPIDVIDYCFSGAFLLHGSS</sequence>
<accession>A0A2P2QD53</accession>
<dbReference type="EMBL" id="GGEC01084436">
    <property type="protein sequence ID" value="MBX64920.1"/>
    <property type="molecule type" value="Transcribed_RNA"/>
</dbReference>
<organism evidence="1">
    <name type="scientific">Rhizophora mucronata</name>
    <name type="common">Asiatic mangrove</name>
    <dbReference type="NCBI Taxonomy" id="61149"/>
    <lineage>
        <taxon>Eukaryota</taxon>
        <taxon>Viridiplantae</taxon>
        <taxon>Streptophyta</taxon>
        <taxon>Embryophyta</taxon>
        <taxon>Tracheophyta</taxon>
        <taxon>Spermatophyta</taxon>
        <taxon>Magnoliopsida</taxon>
        <taxon>eudicotyledons</taxon>
        <taxon>Gunneridae</taxon>
        <taxon>Pentapetalae</taxon>
        <taxon>rosids</taxon>
        <taxon>fabids</taxon>
        <taxon>Malpighiales</taxon>
        <taxon>Rhizophoraceae</taxon>
        <taxon>Rhizophora</taxon>
    </lineage>
</organism>
<name>A0A2P2QD53_RHIMU</name>
<proteinExistence type="predicted"/>
<dbReference type="AlphaFoldDB" id="A0A2P2QD53"/>
<reference evidence="1" key="1">
    <citation type="submission" date="2018-02" db="EMBL/GenBank/DDBJ databases">
        <title>Rhizophora mucronata_Transcriptome.</title>
        <authorList>
            <person name="Meera S.P."/>
            <person name="Sreeshan A."/>
            <person name="Augustine A."/>
        </authorList>
    </citation>
    <scope>NUCLEOTIDE SEQUENCE</scope>
    <source>
        <tissue evidence="1">Leaf</tissue>
    </source>
</reference>
<evidence type="ECO:0000313" key="1">
    <source>
        <dbReference type="EMBL" id="MBX64920.1"/>
    </source>
</evidence>
<protein>
    <submittedName>
        <fullName evidence="1">Uncharacterized protein</fullName>
    </submittedName>
</protein>